<gene>
    <name evidence="1" type="ORF">QTG54_002856</name>
</gene>
<organism evidence="1 2">
    <name type="scientific">Skeletonema marinoi</name>
    <dbReference type="NCBI Taxonomy" id="267567"/>
    <lineage>
        <taxon>Eukaryota</taxon>
        <taxon>Sar</taxon>
        <taxon>Stramenopiles</taxon>
        <taxon>Ochrophyta</taxon>
        <taxon>Bacillariophyta</taxon>
        <taxon>Coscinodiscophyceae</taxon>
        <taxon>Thalassiosirophycidae</taxon>
        <taxon>Thalassiosirales</taxon>
        <taxon>Skeletonemataceae</taxon>
        <taxon>Skeletonema</taxon>
        <taxon>Skeletonema marinoi-dohrnii complex</taxon>
    </lineage>
</organism>
<dbReference type="EMBL" id="JATAAI010000004">
    <property type="protein sequence ID" value="KAK1746249.1"/>
    <property type="molecule type" value="Genomic_DNA"/>
</dbReference>
<protein>
    <submittedName>
        <fullName evidence="1">Uncharacterized protein</fullName>
    </submittedName>
</protein>
<dbReference type="Proteomes" id="UP001224775">
    <property type="component" value="Unassembled WGS sequence"/>
</dbReference>
<sequence>MTLNAEFSESVLFFLENDRFSDFLGAAPSNVLVLMEMKVFMPSSFDVVVGETSAPSNVLVETVKVLT</sequence>
<accession>A0AAD9DHH1</accession>
<reference evidence="1" key="1">
    <citation type="submission" date="2023-06" db="EMBL/GenBank/DDBJ databases">
        <title>Survivors Of The Sea: Transcriptome response of Skeletonema marinoi to long-term dormancy.</title>
        <authorList>
            <person name="Pinder M.I.M."/>
            <person name="Kourtchenko O."/>
            <person name="Robertson E.K."/>
            <person name="Larsson T."/>
            <person name="Maumus F."/>
            <person name="Osuna-Cruz C.M."/>
            <person name="Vancaester E."/>
            <person name="Stenow R."/>
            <person name="Vandepoele K."/>
            <person name="Ploug H."/>
            <person name="Bruchert V."/>
            <person name="Godhe A."/>
            <person name="Topel M."/>
        </authorList>
    </citation>
    <scope>NUCLEOTIDE SEQUENCE</scope>
    <source>
        <strain evidence="1">R05AC</strain>
    </source>
</reference>
<comment type="caution">
    <text evidence="1">The sequence shown here is derived from an EMBL/GenBank/DDBJ whole genome shotgun (WGS) entry which is preliminary data.</text>
</comment>
<evidence type="ECO:0000313" key="1">
    <source>
        <dbReference type="EMBL" id="KAK1746249.1"/>
    </source>
</evidence>
<name>A0AAD9DHH1_9STRA</name>
<evidence type="ECO:0000313" key="2">
    <source>
        <dbReference type="Proteomes" id="UP001224775"/>
    </source>
</evidence>
<keyword evidence="2" id="KW-1185">Reference proteome</keyword>
<dbReference type="AlphaFoldDB" id="A0AAD9DHH1"/>
<proteinExistence type="predicted"/>